<accession>A0ABM8Q482</accession>
<keyword evidence="6 10" id="KW-0808">Transferase</keyword>
<evidence type="ECO:0000256" key="9">
    <source>
        <dbReference type="ARBA" id="ARBA00047944"/>
    </source>
</evidence>
<name>A0ABM8Q482_9BACT</name>
<dbReference type="SUPFAM" id="SSF75217">
    <property type="entry name" value="alpha/beta knot"/>
    <property type="match status" value="1"/>
</dbReference>
<evidence type="ECO:0000256" key="8">
    <source>
        <dbReference type="ARBA" id="ARBA00025699"/>
    </source>
</evidence>
<dbReference type="InterPro" id="IPR006700">
    <property type="entry name" value="RsmE"/>
</dbReference>
<dbReference type="InterPro" id="IPR046887">
    <property type="entry name" value="RsmE_PUA-like"/>
</dbReference>
<sequence>MKFLYDIKAGQEQIKIENESFNHLKARRAKIGDTIELSNLNDGKIYLYEITEFSRKYAELKLVFASLNEQVKYDFSIAWAVIDPKTIEKTLPFLNELGVGKIIFVYTKFSQRNFKLDLAKFERICALSCEQCGRESMMKFEIYQSLDDFLNIYKNVALINFSKNTLENYSNELLFIGPEGGFSSDEVKQFTKSYGLGTKNILRSQTAITATTAKILC</sequence>
<dbReference type="EMBL" id="CAJHOF010000003">
    <property type="protein sequence ID" value="CAD7287609.1"/>
    <property type="molecule type" value="Genomic_DNA"/>
</dbReference>
<evidence type="ECO:0000259" key="11">
    <source>
        <dbReference type="Pfam" id="PF04452"/>
    </source>
</evidence>
<evidence type="ECO:0000313" key="14">
    <source>
        <dbReference type="Proteomes" id="UP000789803"/>
    </source>
</evidence>
<feature type="domain" description="Ribosomal RNA small subunit methyltransferase E methyltransferase" evidence="11">
    <location>
        <begin position="74"/>
        <end position="214"/>
    </location>
</feature>
<feature type="domain" description="Ribosomal RNA small subunit methyltransferase E PUA-like" evidence="12">
    <location>
        <begin position="16"/>
        <end position="62"/>
    </location>
</feature>
<evidence type="ECO:0000256" key="3">
    <source>
        <dbReference type="ARBA" id="ARBA00022490"/>
    </source>
</evidence>
<evidence type="ECO:0000313" key="13">
    <source>
        <dbReference type="EMBL" id="CAD7287609.1"/>
    </source>
</evidence>
<organism evidence="13 14">
    <name type="scientific">Campylobacter majalis</name>
    <dbReference type="NCBI Taxonomy" id="2790656"/>
    <lineage>
        <taxon>Bacteria</taxon>
        <taxon>Pseudomonadati</taxon>
        <taxon>Campylobacterota</taxon>
        <taxon>Epsilonproteobacteria</taxon>
        <taxon>Campylobacterales</taxon>
        <taxon>Campylobacteraceae</taxon>
        <taxon>Campylobacter</taxon>
    </lineage>
</organism>
<reference evidence="13 14" key="1">
    <citation type="submission" date="2020-11" db="EMBL/GenBank/DDBJ databases">
        <authorList>
            <person name="Peeters C."/>
        </authorList>
    </citation>
    <scope>NUCLEOTIDE SEQUENCE [LARGE SCALE GENOMIC DNA]</scope>
    <source>
        <strain evidence="13 14">LMG 7974</strain>
    </source>
</reference>
<dbReference type="RefSeq" id="WP_229932309.1">
    <property type="nucleotide sequence ID" value="NZ_CAJHOF010000003.1"/>
</dbReference>
<dbReference type="InterPro" id="IPR046886">
    <property type="entry name" value="RsmE_MTase_dom"/>
</dbReference>
<evidence type="ECO:0000259" key="12">
    <source>
        <dbReference type="Pfam" id="PF20260"/>
    </source>
</evidence>
<dbReference type="Pfam" id="PF04452">
    <property type="entry name" value="Methyltrans_RNA"/>
    <property type="match status" value="1"/>
</dbReference>
<evidence type="ECO:0000256" key="5">
    <source>
        <dbReference type="ARBA" id="ARBA00022603"/>
    </source>
</evidence>
<keyword evidence="4 10" id="KW-0698">rRNA processing</keyword>
<comment type="catalytic activity">
    <reaction evidence="9 10">
        <text>uridine(1498) in 16S rRNA + S-adenosyl-L-methionine = N(3)-methyluridine(1498) in 16S rRNA + S-adenosyl-L-homocysteine + H(+)</text>
        <dbReference type="Rhea" id="RHEA:42920"/>
        <dbReference type="Rhea" id="RHEA-COMP:10283"/>
        <dbReference type="Rhea" id="RHEA-COMP:10284"/>
        <dbReference type="ChEBI" id="CHEBI:15378"/>
        <dbReference type="ChEBI" id="CHEBI:57856"/>
        <dbReference type="ChEBI" id="CHEBI:59789"/>
        <dbReference type="ChEBI" id="CHEBI:65315"/>
        <dbReference type="ChEBI" id="CHEBI:74502"/>
        <dbReference type="EC" id="2.1.1.193"/>
    </reaction>
</comment>
<dbReference type="CDD" id="cd18084">
    <property type="entry name" value="RsmE-like"/>
    <property type="match status" value="1"/>
</dbReference>
<dbReference type="EC" id="2.1.1.193" evidence="10"/>
<comment type="function">
    <text evidence="8 10">Specifically methylates the N3 position of the uracil ring of uridine 1498 (m3U1498) in 16S rRNA. Acts on the fully assembled 30S ribosomal subunit.</text>
</comment>
<keyword evidence="5 10" id="KW-0489">Methyltransferase</keyword>
<proteinExistence type="inferred from homology"/>
<comment type="caution">
    <text evidence="13">The sequence shown here is derived from an EMBL/GenBank/DDBJ whole genome shotgun (WGS) entry which is preliminary data.</text>
</comment>
<keyword evidence="7 10" id="KW-0949">S-adenosyl-L-methionine</keyword>
<evidence type="ECO:0000256" key="1">
    <source>
        <dbReference type="ARBA" id="ARBA00004496"/>
    </source>
</evidence>
<dbReference type="PIRSF" id="PIRSF015601">
    <property type="entry name" value="MTase_slr0722"/>
    <property type="match status" value="1"/>
</dbReference>
<dbReference type="InterPro" id="IPR029028">
    <property type="entry name" value="Alpha/beta_knot_MTases"/>
</dbReference>
<dbReference type="PANTHER" id="PTHR30027:SF3">
    <property type="entry name" value="16S RRNA (URACIL(1498)-N(3))-METHYLTRANSFERASE"/>
    <property type="match status" value="1"/>
</dbReference>
<dbReference type="Gene3D" id="3.40.1280.10">
    <property type="match status" value="1"/>
</dbReference>
<evidence type="ECO:0000256" key="7">
    <source>
        <dbReference type="ARBA" id="ARBA00022691"/>
    </source>
</evidence>
<evidence type="ECO:0000256" key="2">
    <source>
        <dbReference type="ARBA" id="ARBA00005528"/>
    </source>
</evidence>
<dbReference type="Proteomes" id="UP000789803">
    <property type="component" value="Unassembled WGS sequence"/>
</dbReference>
<dbReference type="Pfam" id="PF20260">
    <property type="entry name" value="PUA_4"/>
    <property type="match status" value="1"/>
</dbReference>
<protein>
    <recommendedName>
        <fullName evidence="10">Ribosomal RNA small subunit methyltransferase E</fullName>
        <ecNumber evidence="10">2.1.1.193</ecNumber>
    </recommendedName>
</protein>
<dbReference type="PANTHER" id="PTHR30027">
    <property type="entry name" value="RIBOSOMAL RNA SMALL SUBUNIT METHYLTRANSFERASE E"/>
    <property type="match status" value="1"/>
</dbReference>
<gene>
    <name evidence="13" type="ORF">LMG7974_00488</name>
</gene>
<keyword evidence="14" id="KW-1185">Reference proteome</keyword>
<dbReference type="NCBIfam" id="TIGR00046">
    <property type="entry name" value="RsmE family RNA methyltransferase"/>
    <property type="match status" value="1"/>
</dbReference>
<dbReference type="InterPro" id="IPR029026">
    <property type="entry name" value="tRNA_m1G_MTases_N"/>
</dbReference>
<evidence type="ECO:0000256" key="10">
    <source>
        <dbReference type="PIRNR" id="PIRNR015601"/>
    </source>
</evidence>
<evidence type="ECO:0000256" key="4">
    <source>
        <dbReference type="ARBA" id="ARBA00022552"/>
    </source>
</evidence>
<evidence type="ECO:0000256" key="6">
    <source>
        <dbReference type="ARBA" id="ARBA00022679"/>
    </source>
</evidence>
<comment type="subcellular location">
    <subcellularLocation>
        <location evidence="1 10">Cytoplasm</location>
    </subcellularLocation>
</comment>
<dbReference type="NCBIfam" id="NF008695">
    <property type="entry name" value="PRK11713.3-3"/>
    <property type="match status" value="1"/>
</dbReference>
<keyword evidence="3 10" id="KW-0963">Cytoplasm</keyword>
<comment type="similarity">
    <text evidence="2 10">Belongs to the RNA methyltransferase RsmE family.</text>
</comment>